<feature type="transmembrane region" description="Helical" evidence="1">
    <location>
        <begin position="6"/>
        <end position="23"/>
    </location>
</feature>
<evidence type="ECO:0000256" key="1">
    <source>
        <dbReference type="SAM" id="Phobius"/>
    </source>
</evidence>
<dbReference type="AlphaFoldDB" id="A0A078MM48"/>
<dbReference type="EMBL" id="LM997413">
    <property type="protein sequence ID" value="CEA05811.1"/>
    <property type="molecule type" value="Genomic_DNA"/>
</dbReference>
<evidence type="ECO:0000313" key="2">
    <source>
        <dbReference type="EMBL" id="CEA05811.1"/>
    </source>
</evidence>
<dbReference type="InterPro" id="IPR049708">
    <property type="entry name" value="PP0621-like"/>
</dbReference>
<proteinExistence type="predicted"/>
<organism evidence="2">
    <name type="scientific">Pseudomonas saudimassiliensis</name>
    <dbReference type="NCBI Taxonomy" id="1461581"/>
    <lineage>
        <taxon>Bacteria</taxon>
        <taxon>Pseudomonadati</taxon>
        <taxon>Pseudomonadota</taxon>
        <taxon>Gammaproteobacteria</taxon>
        <taxon>Pseudomonadales</taxon>
        <taxon>Pseudomonadaceae</taxon>
        <taxon>Pseudomonas</taxon>
    </lineage>
</organism>
<name>A0A078MM48_9PSED</name>
<dbReference type="RefSeq" id="WP_044500031.1">
    <property type="nucleotide sequence ID" value="NZ_LK391969.1"/>
</dbReference>
<keyword evidence="1" id="KW-1133">Transmembrane helix</keyword>
<dbReference type="PATRIC" id="fig|1461581.3.peg.2250"/>
<accession>A0A078MM48</accession>
<evidence type="ECO:0008006" key="3">
    <source>
        <dbReference type="Google" id="ProtNLM"/>
    </source>
</evidence>
<gene>
    <name evidence="2" type="ORF">BN1049_02282</name>
</gene>
<sequence>MGLIKLFIILVLAYIAFVFWRQWKAAQTEKRRAAPPPQQSPRMVRCQQCQLHLPEHLALRQGNKWYCCSEHRDVDQQH</sequence>
<protein>
    <recommendedName>
        <fullName evidence="3">MYND finger</fullName>
    </recommendedName>
</protein>
<reference evidence="2" key="1">
    <citation type="submission" date="2014-07" db="EMBL/GenBank/DDBJ databases">
        <authorList>
            <person name="Urmite Genomes Urmite Genomes"/>
        </authorList>
    </citation>
    <scope>NUCLEOTIDE SEQUENCE</scope>
    <source>
        <strain evidence="2">12M76_air</strain>
    </source>
</reference>
<dbReference type="EMBL" id="LK391969">
    <property type="protein sequence ID" value="CEF27334.1"/>
    <property type="molecule type" value="Genomic_DNA"/>
</dbReference>
<keyword evidence="1" id="KW-0812">Transmembrane</keyword>
<dbReference type="NCBIfam" id="NF041023">
    <property type="entry name" value="PP0621_fam"/>
    <property type="match status" value="1"/>
</dbReference>
<keyword evidence="1" id="KW-0472">Membrane</keyword>